<dbReference type="Proteomes" id="UP000192596">
    <property type="component" value="Unassembled WGS sequence"/>
</dbReference>
<reference evidence="3" key="1">
    <citation type="submission" date="2017-03" db="EMBL/GenBank/DDBJ databases">
        <title>Genomes of endolithic fungi from Antarctica.</title>
        <authorList>
            <person name="Coleine C."/>
            <person name="Masonjones S."/>
            <person name="Stajich J.E."/>
        </authorList>
    </citation>
    <scope>NUCLEOTIDE SEQUENCE [LARGE SCALE GENOMIC DNA]</scope>
    <source>
        <strain evidence="3">CCFEE 5527</strain>
    </source>
</reference>
<evidence type="ECO:0000313" key="3">
    <source>
        <dbReference type="Proteomes" id="UP000192596"/>
    </source>
</evidence>
<proteinExistence type="predicted"/>
<dbReference type="InParanoid" id="A0A1V8TB13"/>
<gene>
    <name evidence="2" type="ORF">B0A48_06420</name>
</gene>
<evidence type="ECO:0000313" key="2">
    <source>
        <dbReference type="EMBL" id="OQO08550.1"/>
    </source>
</evidence>
<feature type="compositionally biased region" description="Basic residues" evidence="1">
    <location>
        <begin position="148"/>
        <end position="164"/>
    </location>
</feature>
<organism evidence="2 3">
    <name type="scientific">Cryoendolithus antarcticus</name>
    <dbReference type="NCBI Taxonomy" id="1507870"/>
    <lineage>
        <taxon>Eukaryota</taxon>
        <taxon>Fungi</taxon>
        <taxon>Dikarya</taxon>
        <taxon>Ascomycota</taxon>
        <taxon>Pezizomycotina</taxon>
        <taxon>Dothideomycetes</taxon>
        <taxon>Dothideomycetidae</taxon>
        <taxon>Cladosporiales</taxon>
        <taxon>Cladosporiaceae</taxon>
        <taxon>Cryoendolithus</taxon>
    </lineage>
</organism>
<protein>
    <submittedName>
        <fullName evidence="2">Uncharacterized protein</fullName>
    </submittedName>
</protein>
<evidence type="ECO:0000256" key="1">
    <source>
        <dbReference type="SAM" id="MobiDB-lite"/>
    </source>
</evidence>
<accession>A0A1V8TB13</accession>
<feature type="region of interest" description="Disordered" evidence="1">
    <location>
        <begin position="116"/>
        <end position="268"/>
    </location>
</feature>
<name>A0A1V8TB13_9PEZI</name>
<comment type="caution">
    <text evidence="2">The sequence shown here is derived from an EMBL/GenBank/DDBJ whole genome shotgun (WGS) entry which is preliminary data.</text>
</comment>
<sequence>MAKSKATASSIAIHSTTFTRRDVELIIAAIGSTKSGLNPNIELFASLGQFESPALAQQAWDTVRRKYGAVIDALTGEEGDEEEAAAVEGEAEEEVLVKPMPKSAVRNKPIKSVLKPGAPVVEEGDNGLRRSTRGAAAESDDKTSPARKPAKTPVKRGRAAKPAKRTVYAGADEPESEPEAEVAHPAVVVDERAGAEAAAAMIEDEDNDEEDDEAEEVVSQAPAKERGRPAKKAKGKVKTAKRTADVEAEEDNALSAYENALVGMKGRK</sequence>
<feature type="compositionally biased region" description="Basic residues" evidence="1">
    <location>
        <begin position="229"/>
        <end position="241"/>
    </location>
</feature>
<keyword evidence="3" id="KW-1185">Reference proteome</keyword>
<dbReference type="EMBL" id="NAJO01000012">
    <property type="protein sequence ID" value="OQO08550.1"/>
    <property type="molecule type" value="Genomic_DNA"/>
</dbReference>
<dbReference type="AlphaFoldDB" id="A0A1V8TB13"/>
<feature type="compositionally biased region" description="Acidic residues" evidence="1">
    <location>
        <begin position="202"/>
        <end position="216"/>
    </location>
</feature>